<dbReference type="AlphaFoldDB" id="U2EBA8"/>
<keyword evidence="6" id="KW-0808">Transferase</keyword>
<keyword evidence="4" id="KW-0812">Transmembrane</keyword>
<evidence type="ECO:0000313" key="6">
    <source>
        <dbReference type="EMBL" id="ERJ20926.1"/>
    </source>
</evidence>
<dbReference type="Pfam" id="PF25323">
    <property type="entry name" value="6TM_PilS"/>
    <property type="match status" value="1"/>
</dbReference>
<dbReference type="Gene3D" id="3.30.565.10">
    <property type="entry name" value="Histidine kinase-like ATPase, C-terminal domain"/>
    <property type="match status" value="1"/>
</dbReference>
<feature type="transmembrane region" description="Helical" evidence="4">
    <location>
        <begin position="81"/>
        <end position="100"/>
    </location>
</feature>
<dbReference type="SMART" id="SM00387">
    <property type="entry name" value="HATPase_c"/>
    <property type="match status" value="1"/>
</dbReference>
<dbReference type="PANTHER" id="PTHR43065">
    <property type="entry name" value="SENSOR HISTIDINE KINASE"/>
    <property type="match status" value="1"/>
</dbReference>
<accession>U2EBA8</accession>
<dbReference type="InterPro" id="IPR036890">
    <property type="entry name" value="HATPase_C_sf"/>
</dbReference>
<dbReference type="Proteomes" id="UP000006242">
    <property type="component" value="Unassembled WGS sequence"/>
</dbReference>
<dbReference type="EMBL" id="AFNV02000001">
    <property type="protein sequence ID" value="ERJ20926.1"/>
    <property type="molecule type" value="Genomic_DNA"/>
</dbReference>
<evidence type="ECO:0000313" key="7">
    <source>
        <dbReference type="Proteomes" id="UP000006242"/>
    </source>
</evidence>
<dbReference type="PRINTS" id="PR00344">
    <property type="entry name" value="BCTRLSENSOR"/>
</dbReference>
<sequence length="548" mass="59019">MGSRAGVGLIRHAEDWRAITSLNMYRSLISFGLVGVLLFGVAESMFDVELPDTFRITSLLYLAQCALGLIAALLRKPALRVQVVVACSVDIVVFTALTLASTGVSGGLGMLLITSVAAAGMLLPARLAALLAACAALGILGQETWRSVQLPAGQAEFVQAGILGAVFFITAGVAHWLALRVRESEALAAERASEVRDLAALNRHIIQQMEVGAVVVDNRRHVQLINDAAIRLLELEDRSHTGRALTKLSPALDSALSQWSAHNPAASEIIRAGSHALLPVFSTLGASDQAGALIFLEDALRQSEQAQQLKLISIGRLSASIAHEIRNPLGAISHAGQLLAESPSLGPDDSRMLAIIHRHTRRIDGIVNSVLGLSRRSQTSRRTLALSNWLDDAIDDYLTYNDDSPDFDVDPFDPQLQVEFDPDHLRQVLFNLWDNAQSYARRDGVVLTIHLSGQCNRSNRFCLDIRDNGPGIDTAIFNQIMEPFFTTTREGTGLGLHIAAELCEANGAQLMPVAHSSGACFRIVFAHVRTPSAPAAASPTPNNVHDFD</sequence>
<feature type="domain" description="Histidine kinase" evidence="5">
    <location>
        <begin position="320"/>
        <end position="529"/>
    </location>
</feature>
<evidence type="ECO:0000256" key="3">
    <source>
        <dbReference type="ARBA" id="ARBA00022553"/>
    </source>
</evidence>
<dbReference type="InterPro" id="IPR003594">
    <property type="entry name" value="HATPase_dom"/>
</dbReference>
<dbReference type="InterPro" id="IPR004358">
    <property type="entry name" value="Sig_transdc_His_kin-like_C"/>
</dbReference>
<dbReference type="Gene3D" id="3.30.450.20">
    <property type="entry name" value="PAS domain"/>
    <property type="match status" value="1"/>
</dbReference>
<reference evidence="6 7" key="2">
    <citation type="journal article" date="2013" name="PLoS ONE">
        <title>INDIGO - INtegrated Data Warehouse of MIcrobial GenOmes with Examples from the Red Sea Extremophiles.</title>
        <authorList>
            <person name="Alam I."/>
            <person name="Antunes A."/>
            <person name="Kamau A.A."/>
            <person name="Ba Alawi W."/>
            <person name="Kalkatawi M."/>
            <person name="Stingl U."/>
            <person name="Bajic V.B."/>
        </authorList>
    </citation>
    <scope>NUCLEOTIDE SEQUENCE [LARGE SCALE GENOMIC DNA]</scope>
    <source>
        <strain evidence="6 7">E1L3A</strain>
    </source>
</reference>
<dbReference type="eggNOG" id="COG3852">
    <property type="taxonomic scope" value="Bacteria"/>
</dbReference>
<dbReference type="InterPro" id="IPR005467">
    <property type="entry name" value="His_kinase_dom"/>
</dbReference>
<feature type="transmembrane region" description="Helical" evidence="4">
    <location>
        <begin position="112"/>
        <end position="140"/>
    </location>
</feature>
<dbReference type="EC" id="2.7.13.3" evidence="2"/>
<dbReference type="Gene3D" id="1.10.287.130">
    <property type="match status" value="1"/>
</dbReference>
<dbReference type="Pfam" id="PF02518">
    <property type="entry name" value="HATPase_c"/>
    <property type="match status" value="1"/>
</dbReference>
<dbReference type="PROSITE" id="PS50109">
    <property type="entry name" value="HIS_KIN"/>
    <property type="match status" value="1"/>
</dbReference>
<feature type="transmembrane region" description="Helical" evidence="4">
    <location>
        <begin position="160"/>
        <end position="179"/>
    </location>
</feature>
<protein>
    <recommendedName>
        <fullName evidence="2">histidine kinase</fullName>
        <ecNumber evidence="2">2.7.13.3</ecNumber>
    </recommendedName>
</protein>
<keyword evidence="4" id="KW-0472">Membrane</keyword>
<keyword evidence="7" id="KW-1185">Reference proteome</keyword>
<name>U2EBA8_9GAMM</name>
<dbReference type="GO" id="GO:0000155">
    <property type="term" value="F:phosphorelay sensor kinase activity"/>
    <property type="evidence" value="ECO:0007669"/>
    <property type="project" value="InterPro"/>
</dbReference>
<organism evidence="6 7">
    <name type="scientific">Salinisphaera shabanensis E1L3A</name>
    <dbReference type="NCBI Taxonomy" id="1033802"/>
    <lineage>
        <taxon>Bacteria</taxon>
        <taxon>Pseudomonadati</taxon>
        <taxon>Pseudomonadota</taxon>
        <taxon>Gammaproteobacteria</taxon>
        <taxon>Salinisphaerales</taxon>
        <taxon>Salinisphaeraceae</taxon>
        <taxon>Salinisphaera</taxon>
    </lineage>
</organism>
<gene>
    <name evidence="6" type="primary">pilS</name>
    <name evidence="6" type="ORF">SSPSH_000273</name>
</gene>
<dbReference type="SUPFAM" id="SSF47384">
    <property type="entry name" value="Homodimeric domain of signal transducing histidine kinase"/>
    <property type="match status" value="1"/>
</dbReference>
<feature type="transmembrane region" description="Helical" evidence="4">
    <location>
        <begin position="54"/>
        <end position="74"/>
    </location>
</feature>
<dbReference type="SUPFAM" id="SSF55874">
    <property type="entry name" value="ATPase domain of HSP90 chaperone/DNA topoisomerase II/histidine kinase"/>
    <property type="match status" value="1"/>
</dbReference>
<dbReference type="RefSeq" id="WP_006913160.1">
    <property type="nucleotide sequence ID" value="NZ_AFNV02000001.1"/>
</dbReference>
<dbReference type="InterPro" id="IPR003661">
    <property type="entry name" value="HisK_dim/P_dom"/>
</dbReference>
<dbReference type="OrthoDB" id="9792686at2"/>
<dbReference type="STRING" id="1033802.SSPSH_000273"/>
<dbReference type="PANTHER" id="PTHR43065:SF52">
    <property type="entry name" value="SENSOR PROTEIN KINASE PILS"/>
    <property type="match status" value="1"/>
</dbReference>
<keyword evidence="3" id="KW-0597">Phosphoprotein</keyword>
<evidence type="ECO:0000256" key="4">
    <source>
        <dbReference type="SAM" id="Phobius"/>
    </source>
</evidence>
<comment type="caution">
    <text evidence="6">The sequence shown here is derived from an EMBL/GenBank/DDBJ whole genome shotgun (WGS) entry which is preliminary data.</text>
</comment>
<comment type="catalytic activity">
    <reaction evidence="1">
        <text>ATP + protein L-histidine = ADP + protein N-phospho-L-histidine.</text>
        <dbReference type="EC" id="2.7.13.3"/>
    </reaction>
</comment>
<evidence type="ECO:0000259" key="5">
    <source>
        <dbReference type="PROSITE" id="PS50109"/>
    </source>
</evidence>
<dbReference type="Pfam" id="PF00512">
    <property type="entry name" value="HisKA"/>
    <property type="match status" value="1"/>
</dbReference>
<dbReference type="CDD" id="cd00082">
    <property type="entry name" value="HisKA"/>
    <property type="match status" value="1"/>
</dbReference>
<proteinExistence type="predicted"/>
<keyword evidence="4" id="KW-1133">Transmembrane helix</keyword>
<dbReference type="SMART" id="SM00388">
    <property type="entry name" value="HisKA"/>
    <property type="match status" value="1"/>
</dbReference>
<feature type="transmembrane region" description="Helical" evidence="4">
    <location>
        <begin position="24"/>
        <end position="42"/>
    </location>
</feature>
<reference evidence="6 7" key="1">
    <citation type="journal article" date="2011" name="J. Bacteriol.">
        <title>Genome sequence of Salinisphaera shabanensis, a gammaproteobacterium from the harsh, variable environment of the brine-seawater interface of the Shaban Deep in the Red Sea.</title>
        <authorList>
            <person name="Antunes A."/>
            <person name="Alam I."/>
            <person name="Bajic V.B."/>
            <person name="Stingl U."/>
        </authorList>
    </citation>
    <scope>NUCLEOTIDE SEQUENCE [LARGE SCALE GENOMIC DNA]</scope>
    <source>
        <strain evidence="6 7">E1L3A</strain>
    </source>
</reference>
<evidence type="ECO:0000256" key="2">
    <source>
        <dbReference type="ARBA" id="ARBA00012438"/>
    </source>
</evidence>
<dbReference type="InterPro" id="IPR036097">
    <property type="entry name" value="HisK_dim/P_sf"/>
</dbReference>
<evidence type="ECO:0000256" key="1">
    <source>
        <dbReference type="ARBA" id="ARBA00000085"/>
    </source>
</evidence>